<accession>A0AAN7C8L5</accession>
<proteinExistence type="predicted"/>
<feature type="compositionally biased region" description="Low complexity" evidence="1">
    <location>
        <begin position="171"/>
        <end position="188"/>
    </location>
</feature>
<feature type="transmembrane region" description="Helical" evidence="2">
    <location>
        <begin position="199"/>
        <end position="221"/>
    </location>
</feature>
<sequence>MRTWRLKAGRPSRRCRRAVSVTVTRRSLGVAADGFNCRVDTLHGIWWFCPTTVIAATDCGLGGFCFDAGPCRTGCGRASLKNNPNAEDNSDAVFCSAASLIFGPDQTYDYVDCARSAGRATYLVVPTAALTTTTTPSSTPPSSRSFLSLPNSTATSVPTPNPSGLNNTSAGNGSDSGFEDSNSSSDNGGRTDTNNTGAIVGGTIGGRALVVGCIIAVVYLLRNNLALSIGRPVGTRCVDGNPERTERPPVRGWLCVGNCIPRKTTARVREDGSNSP</sequence>
<reference evidence="3" key="1">
    <citation type="journal article" date="2023" name="Mol. Phylogenet. Evol.">
        <title>Genome-scale phylogeny and comparative genomics of the fungal order Sordariales.</title>
        <authorList>
            <person name="Hensen N."/>
            <person name="Bonometti L."/>
            <person name="Westerberg I."/>
            <person name="Brannstrom I.O."/>
            <person name="Guillou S."/>
            <person name="Cros-Aarteil S."/>
            <person name="Calhoun S."/>
            <person name="Haridas S."/>
            <person name="Kuo A."/>
            <person name="Mondo S."/>
            <person name="Pangilinan J."/>
            <person name="Riley R."/>
            <person name="LaButti K."/>
            <person name="Andreopoulos B."/>
            <person name="Lipzen A."/>
            <person name="Chen C."/>
            <person name="Yan M."/>
            <person name="Daum C."/>
            <person name="Ng V."/>
            <person name="Clum A."/>
            <person name="Steindorff A."/>
            <person name="Ohm R.A."/>
            <person name="Martin F."/>
            <person name="Silar P."/>
            <person name="Natvig D.O."/>
            <person name="Lalanne C."/>
            <person name="Gautier V."/>
            <person name="Ament-Velasquez S.L."/>
            <person name="Kruys A."/>
            <person name="Hutchinson M.I."/>
            <person name="Powell A.J."/>
            <person name="Barry K."/>
            <person name="Miller A.N."/>
            <person name="Grigoriev I.V."/>
            <person name="Debuchy R."/>
            <person name="Gladieux P."/>
            <person name="Hiltunen Thoren M."/>
            <person name="Johannesson H."/>
        </authorList>
    </citation>
    <scope>NUCLEOTIDE SEQUENCE</scope>
    <source>
        <strain evidence="3">CBS 532.94</strain>
    </source>
</reference>
<dbReference type="EMBL" id="MU860139">
    <property type="protein sequence ID" value="KAK4237426.1"/>
    <property type="molecule type" value="Genomic_DNA"/>
</dbReference>
<organism evidence="3 4">
    <name type="scientific">Achaetomium macrosporum</name>
    <dbReference type="NCBI Taxonomy" id="79813"/>
    <lineage>
        <taxon>Eukaryota</taxon>
        <taxon>Fungi</taxon>
        <taxon>Dikarya</taxon>
        <taxon>Ascomycota</taxon>
        <taxon>Pezizomycotina</taxon>
        <taxon>Sordariomycetes</taxon>
        <taxon>Sordariomycetidae</taxon>
        <taxon>Sordariales</taxon>
        <taxon>Chaetomiaceae</taxon>
        <taxon>Achaetomium</taxon>
    </lineage>
</organism>
<keyword evidence="2" id="KW-0812">Transmembrane</keyword>
<keyword evidence="2" id="KW-0472">Membrane</keyword>
<feature type="region of interest" description="Disordered" evidence="1">
    <location>
        <begin position="132"/>
        <end position="195"/>
    </location>
</feature>
<reference evidence="3" key="2">
    <citation type="submission" date="2023-05" db="EMBL/GenBank/DDBJ databases">
        <authorList>
            <consortium name="Lawrence Berkeley National Laboratory"/>
            <person name="Steindorff A."/>
            <person name="Hensen N."/>
            <person name="Bonometti L."/>
            <person name="Westerberg I."/>
            <person name="Brannstrom I.O."/>
            <person name="Guillou S."/>
            <person name="Cros-Aarteil S."/>
            <person name="Calhoun S."/>
            <person name="Haridas S."/>
            <person name="Kuo A."/>
            <person name="Mondo S."/>
            <person name="Pangilinan J."/>
            <person name="Riley R."/>
            <person name="Labutti K."/>
            <person name="Andreopoulos B."/>
            <person name="Lipzen A."/>
            <person name="Chen C."/>
            <person name="Yanf M."/>
            <person name="Daum C."/>
            <person name="Ng V."/>
            <person name="Clum A."/>
            <person name="Ohm R."/>
            <person name="Martin F."/>
            <person name="Silar P."/>
            <person name="Natvig D."/>
            <person name="Lalanne C."/>
            <person name="Gautier V."/>
            <person name="Ament-Velasquez S.L."/>
            <person name="Kruys A."/>
            <person name="Hutchinson M.I."/>
            <person name="Powell A.J."/>
            <person name="Barry K."/>
            <person name="Miller A.N."/>
            <person name="Grigoriev I.V."/>
            <person name="Debuchy R."/>
            <person name="Gladieux P."/>
            <person name="Thoren M.H."/>
            <person name="Johannesson H."/>
        </authorList>
    </citation>
    <scope>NUCLEOTIDE SEQUENCE</scope>
    <source>
        <strain evidence="3">CBS 532.94</strain>
    </source>
</reference>
<evidence type="ECO:0000313" key="4">
    <source>
        <dbReference type="Proteomes" id="UP001303760"/>
    </source>
</evidence>
<gene>
    <name evidence="3" type="ORF">C8A03DRAFT_44726</name>
</gene>
<feature type="compositionally biased region" description="Low complexity" evidence="1">
    <location>
        <begin position="132"/>
        <end position="153"/>
    </location>
</feature>
<evidence type="ECO:0000313" key="3">
    <source>
        <dbReference type="EMBL" id="KAK4237426.1"/>
    </source>
</evidence>
<dbReference type="AlphaFoldDB" id="A0AAN7C8L5"/>
<dbReference type="Proteomes" id="UP001303760">
    <property type="component" value="Unassembled WGS sequence"/>
</dbReference>
<evidence type="ECO:0000256" key="2">
    <source>
        <dbReference type="SAM" id="Phobius"/>
    </source>
</evidence>
<keyword evidence="4" id="KW-1185">Reference proteome</keyword>
<protein>
    <submittedName>
        <fullName evidence="3">Uncharacterized protein</fullName>
    </submittedName>
</protein>
<name>A0AAN7C8L5_9PEZI</name>
<keyword evidence="2" id="KW-1133">Transmembrane helix</keyword>
<comment type="caution">
    <text evidence="3">The sequence shown here is derived from an EMBL/GenBank/DDBJ whole genome shotgun (WGS) entry which is preliminary data.</text>
</comment>
<evidence type="ECO:0000256" key="1">
    <source>
        <dbReference type="SAM" id="MobiDB-lite"/>
    </source>
</evidence>
<feature type="compositionally biased region" description="Polar residues" evidence="1">
    <location>
        <begin position="154"/>
        <end position="170"/>
    </location>
</feature>